<proteinExistence type="predicted"/>
<evidence type="ECO:0000313" key="2">
    <source>
        <dbReference type="Proteomes" id="UP000193100"/>
    </source>
</evidence>
<dbReference type="EMBL" id="CP020932">
    <property type="protein sequence ID" value="ARM86368.1"/>
    <property type="molecule type" value="Genomic_DNA"/>
</dbReference>
<sequence length="107" mass="11939">MGTKAMKDAGITKAAMLKEVKEAFSAILAEQDTHYNTALIVAHLNLAEGVTEGLIAGTEITGTIRRLSERIYREREKPFSDEADAEIERLTAQKERLEALDRIINYC</sequence>
<reference evidence="1 2" key="1">
    <citation type="submission" date="2017-04" db="EMBL/GenBank/DDBJ databases">
        <title>Genome Sequence of Marinobacter salarius strain SMR5 Isolated from a culture of the Diatom Skeletonema marinoi.</title>
        <authorList>
            <person name="Topel M."/>
            <person name="Pinder M.I.M."/>
            <person name="Johansson O.N."/>
            <person name="Kourtchenko O."/>
            <person name="Godhe A."/>
            <person name="Clarke A.K."/>
        </authorList>
    </citation>
    <scope>NUCLEOTIDE SEQUENCE [LARGE SCALE GENOMIC DNA]</scope>
    <source>
        <strain evidence="1 2">SMR5</strain>
        <plasmid evidence="2">Plasmid psmr5</plasmid>
    </source>
</reference>
<accession>A0A1W6KG21</accession>
<organism evidence="1 2">
    <name type="scientific">Marinobacter salarius</name>
    <dbReference type="NCBI Taxonomy" id="1420917"/>
    <lineage>
        <taxon>Bacteria</taxon>
        <taxon>Pseudomonadati</taxon>
        <taxon>Pseudomonadota</taxon>
        <taxon>Gammaproteobacteria</taxon>
        <taxon>Pseudomonadales</taxon>
        <taxon>Marinobacteraceae</taxon>
        <taxon>Marinobacter</taxon>
    </lineage>
</organism>
<dbReference type="Proteomes" id="UP000193100">
    <property type="component" value="Plasmid pSMR5"/>
</dbReference>
<dbReference type="RefSeq" id="WP_136630381.1">
    <property type="nucleotide sequence ID" value="NZ_CP020932.1"/>
</dbReference>
<geneLocation type="plasmid" evidence="2">
    <name>psmr5</name>
</geneLocation>
<evidence type="ECO:0000313" key="1">
    <source>
        <dbReference type="EMBL" id="ARM86368.1"/>
    </source>
</evidence>
<keyword evidence="1" id="KW-0614">Plasmid</keyword>
<name>A0A1W6KG21_9GAMM</name>
<gene>
    <name evidence="1" type="ORF">MARSALSMR5_04351</name>
</gene>
<protein>
    <submittedName>
        <fullName evidence="1">Uncharacterized protein</fullName>
    </submittedName>
</protein>
<dbReference type="GeneID" id="77258235"/>
<dbReference type="AlphaFoldDB" id="A0A1W6KG21"/>